<name>A0AAW0B0E6_9AGAR</name>
<comment type="subcellular location">
    <subcellularLocation>
        <location evidence="5">Cytoplasm</location>
    </subcellularLocation>
</comment>
<feature type="compositionally biased region" description="Gly residues" evidence="7">
    <location>
        <begin position="196"/>
        <end position="212"/>
    </location>
</feature>
<evidence type="ECO:0000256" key="7">
    <source>
        <dbReference type="SAM" id="MobiDB-lite"/>
    </source>
</evidence>
<dbReference type="Pfam" id="PF12353">
    <property type="entry name" value="eIF3g"/>
    <property type="match status" value="1"/>
</dbReference>
<evidence type="ECO:0000256" key="4">
    <source>
        <dbReference type="ARBA" id="ARBA00022917"/>
    </source>
</evidence>
<evidence type="ECO:0000256" key="3">
    <source>
        <dbReference type="ARBA" id="ARBA00022884"/>
    </source>
</evidence>
<comment type="similarity">
    <text evidence="5">Belongs to the eIF-3 subunit G family.</text>
</comment>
<dbReference type="CDD" id="cd12408">
    <property type="entry name" value="RRM_eIF3G_like"/>
    <property type="match status" value="1"/>
</dbReference>
<dbReference type="InterPro" id="IPR024675">
    <property type="entry name" value="eIF3g_N"/>
</dbReference>
<dbReference type="InterPro" id="IPR012677">
    <property type="entry name" value="Nucleotide-bd_a/b_plait_sf"/>
</dbReference>
<dbReference type="InterPro" id="IPR000504">
    <property type="entry name" value="RRM_dom"/>
</dbReference>
<keyword evidence="4 5" id="KW-0648">Protein biosynthesis</keyword>
<accession>A0AAW0B0E6</accession>
<dbReference type="SMART" id="SM00360">
    <property type="entry name" value="RRM"/>
    <property type="match status" value="1"/>
</dbReference>
<dbReference type="InterPro" id="IPR017334">
    <property type="entry name" value="eIF3_g"/>
</dbReference>
<reference evidence="9 10" key="1">
    <citation type="journal article" date="2024" name="J Genomics">
        <title>Draft genome sequencing and assembly of Favolaschia claudopus CIRM-BRFM 2984 isolated from oak limbs.</title>
        <authorList>
            <person name="Navarro D."/>
            <person name="Drula E."/>
            <person name="Chaduli D."/>
            <person name="Cazenave R."/>
            <person name="Ahrendt S."/>
            <person name="Wang J."/>
            <person name="Lipzen A."/>
            <person name="Daum C."/>
            <person name="Barry K."/>
            <person name="Grigoriev I.V."/>
            <person name="Favel A."/>
            <person name="Rosso M.N."/>
            <person name="Martin F."/>
        </authorList>
    </citation>
    <scope>NUCLEOTIDE SEQUENCE [LARGE SCALE GENOMIC DNA]</scope>
    <source>
        <strain evidence="9 10">CIRM-BRFM 2984</strain>
    </source>
</reference>
<dbReference type="EMBL" id="JAWWNJ010000045">
    <property type="protein sequence ID" value="KAK7018980.1"/>
    <property type="molecule type" value="Genomic_DNA"/>
</dbReference>
<evidence type="ECO:0000313" key="9">
    <source>
        <dbReference type="EMBL" id="KAK7018980.1"/>
    </source>
</evidence>
<dbReference type="GO" id="GO:0033290">
    <property type="term" value="C:eukaryotic 48S preinitiation complex"/>
    <property type="evidence" value="ECO:0007669"/>
    <property type="project" value="UniProtKB-UniRule"/>
</dbReference>
<dbReference type="Proteomes" id="UP001362999">
    <property type="component" value="Unassembled WGS sequence"/>
</dbReference>
<organism evidence="9 10">
    <name type="scientific">Favolaschia claudopus</name>
    <dbReference type="NCBI Taxonomy" id="2862362"/>
    <lineage>
        <taxon>Eukaryota</taxon>
        <taxon>Fungi</taxon>
        <taxon>Dikarya</taxon>
        <taxon>Basidiomycota</taxon>
        <taxon>Agaricomycotina</taxon>
        <taxon>Agaricomycetes</taxon>
        <taxon>Agaricomycetidae</taxon>
        <taxon>Agaricales</taxon>
        <taxon>Marasmiineae</taxon>
        <taxon>Mycenaceae</taxon>
        <taxon>Favolaschia</taxon>
    </lineage>
</organism>
<feature type="region of interest" description="Disordered" evidence="7">
    <location>
        <begin position="1"/>
        <end position="35"/>
    </location>
</feature>
<keyword evidence="3 6" id="KW-0694">RNA-binding</keyword>
<feature type="region of interest" description="Disordered" evidence="7">
    <location>
        <begin position="180"/>
        <end position="218"/>
    </location>
</feature>
<dbReference type="SUPFAM" id="SSF54928">
    <property type="entry name" value="RNA-binding domain, RBD"/>
    <property type="match status" value="1"/>
</dbReference>
<evidence type="ECO:0000259" key="8">
    <source>
        <dbReference type="PROSITE" id="PS50102"/>
    </source>
</evidence>
<evidence type="ECO:0000256" key="1">
    <source>
        <dbReference type="ARBA" id="ARBA00022490"/>
    </source>
</evidence>
<dbReference type="InterPro" id="IPR035979">
    <property type="entry name" value="RBD_domain_sf"/>
</dbReference>
<keyword evidence="10" id="KW-1185">Reference proteome</keyword>
<dbReference type="AlphaFoldDB" id="A0AAW0B0E6"/>
<evidence type="ECO:0000256" key="5">
    <source>
        <dbReference type="HAMAP-Rule" id="MF_03006"/>
    </source>
</evidence>
<evidence type="ECO:0000256" key="2">
    <source>
        <dbReference type="ARBA" id="ARBA00022540"/>
    </source>
</evidence>
<protein>
    <recommendedName>
        <fullName evidence="5">Eukaryotic translation initiation factor 3 subunit G</fullName>
        <shortName evidence="5">eIF3g</shortName>
    </recommendedName>
    <alternativeName>
        <fullName evidence="5">Eukaryotic translation initiation factor 3 RNA-binding subunit</fullName>
        <shortName evidence="5">eIF-3 RNA-binding subunit</shortName>
    </alternativeName>
    <alternativeName>
        <fullName evidence="5">Translation initiation factor eIF3 p33 subunit homolog</fullName>
        <shortName evidence="5">eIF3 p33 homolog</shortName>
    </alternativeName>
</protein>
<comment type="subunit">
    <text evidence="5">Component of the eukaryotic translation initiation factor 3 (eIF-3) complex.</text>
</comment>
<dbReference type="GO" id="GO:0001732">
    <property type="term" value="P:formation of cytoplasmic translation initiation complex"/>
    <property type="evidence" value="ECO:0007669"/>
    <property type="project" value="UniProtKB-UniRule"/>
</dbReference>
<dbReference type="GO" id="GO:0003743">
    <property type="term" value="F:translation initiation factor activity"/>
    <property type="evidence" value="ECO:0007669"/>
    <property type="project" value="UniProtKB-UniRule"/>
</dbReference>
<dbReference type="InterPro" id="IPR034240">
    <property type="entry name" value="eIF3G_RRM"/>
</dbReference>
<proteinExistence type="inferred from homology"/>
<dbReference type="Pfam" id="PF00076">
    <property type="entry name" value="RRM_1"/>
    <property type="match status" value="1"/>
</dbReference>
<feature type="domain" description="RRM" evidence="8">
    <location>
        <begin position="218"/>
        <end position="296"/>
    </location>
</feature>
<keyword evidence="1 5" id="KW-0963">Cytoplasm</keyword>
<dbReference type="GO" id="GO:0005852">
    <property type="term" value="C:eukaryotic translation initiation factor 3 complex"/>
    <property type="evidence" value="ECO:0007669"/>
    <property type="project" value="UniProtKB-UniRule"/>
</dbReference>
<keyword evidence="2 5" id="KW-0396">Initiation factor</keyword>
<dbReference type="PROSITE" id="PS50102">
    <property type="entry name" value="RRM"/>
    <property type="match status" value="1"/>
</dbReference>
<evidence type="ECO:0000313" key="10">
    <source>
        <dbReference type="Proteomes" id="UP001362999"/>
    </source>
</evidence>
<feature type="region of interest" description="Disordered" evidence="7">
    <location>
        <begin position="108"/>
        <end position="130"/>
    </location>
</feature>
<gene>
    <name evidence="5" type="primary">TIF35</name>
    <name evidence="9" type="ORF">R3P38DRAFT_3398920</name>
</gene>
<dbReference type="GO" id="GO:0016282">
    <property type="term" value="C:eukaryotic 43S preinitiation complex"/>
    <property type="evidence" value="ECO:0007669"/>
    <property type="project" value="UniProtKB-UniRule"/>
</dbReference>
<feature type="compositionally biased region" description="Basic and acidic residues" evidence="7">
    <location>
        <begin position="114"/>
        <end position="126"/>
    </location>
</feature>
<dbReference type="GO" id="GO:0003723">
    <property type="term" value="F:RNA binding"/>
    <property type="evidence" value="ECO:0007669"/>
    <property type="project" value="UniProtKB-UniRule"/>
</dbReference>
<evidence type="ECO:0000256" key="6">
    <source>
        <dbReference type="PROSITE-ProRule" id="PRU00176"/>
    </source>
</evidence>
<sequence length="301" mass="32395">MPGILADQAPVKTSWADELDEAEKPKADERNEDFVDENGIRTTIEYTVNEDGKKVKITRRSKRVLQKSVVDHTVAERLKWAKFGQERGKPSGPDRATTTVGENVALKISAGNKHGNEPEKEEENTKAKLAKAGAGKVVCRLCKGDHFTAKCPHKEALAGLEADPADEDAPALGDALLPTLGGSSTGGKYVPPSMRGPGGTRTAGPSGPGGGTSRDDLPTLRVTNISEDTQENDLRELFGIFGRVARVYVGRDRETGAGKGFAFVSFEERAIAQKAMEKVNGKGYDNLILSVQWSQPRPDGR</sequence>
<dbReference type="PIRSF" id="PIRSF037949">
    <property type="entry name" value="Transl_init_eIF-3_RNA-bind"/>
    <property type="match status" value="1"/>
</dbReference>
<comment type="function">
    <text evidence="5">RNA-binding component of the eukaryotic translation initiation factor 3 (eIF-3) complex, which is involved in protein synthesis of a specialized repertoire of mRNAs and, together with other initiation factors, stimulates binding of mRNA and methionyl-tRNAi to the 40S ribosome. The eIF-3 complex specifically targets and initiates translation of a subset of mRNAs involved in cell proliferation. This subunit can bind 18S rRNA.</text>
</comment>
<dbReference type="Gene3D" id="3.30.70.330">
    <property type="match status" value="1"/>
</dbReference>
<dbReference type="PANTHER" id="PTHR10352">
    <property type="entry name" value="EUKARYOTIC TRANSLATION INITIATION FACTOR 3 SUBUNIT G"/>
    <property type="match status" value="1"/>
</dbReference>
<feature type="compositionally biased region" description="Basic and acidic residues" evidence="7">
    <location>
        <begin position="22"/>
        <end position="33"/>
    </location>
</feature>
<comment type="caution">
    <text evidence="9">The sequence shown here is derived from an EMBL/GenBank/DDBJ whole genome shotgun (WGS) entry which is preliminary data.</text>
</comment>
<dbReference type="CDD" id="cd12933">
    <property type="entry name" value="eIF3G"/>
    <property type="match status" value="1"/>
</dbReference>
<dbReference type="HAMAP" id="MF_03006">
    <property type="entry name" value="eIF3g"/>
    <property type="match status" value="1"/>
</dbReference>